<dbReference type="EMBL" id="JBDIML010000001">
    <property type="protein sequence ID" value="MEN2766652.1"/>
    <property type="molecule type" value="Genomic_DNA"/>
</dbReference>
<gene>
    <name evidence="2" type="ORF">ABC228_05575</name>
</gene>
<dbReference type="Proteomes" id="UP001444625">
    <property type="component" value="Unassembled WGS sequence"/>
</dbReference>
<reference evidence="2 3" key="1">
    <citation type="submission" date="2024-05" db="EMBL/GenBank/DDBJ databases">
        <authorList>
            <person name="Haq I."/>
            <person name="Ullah Z."/>
            <person name="Ahmad R."/>
            <person name="Li M."/>
            <person name="Tong Y."/>
        </authorList>
    </citation>
    <scope>NUCLEOTIDE SEQUENCE [LARGE SCALE GENOMIC DNA]</scope>
    <source>
        <strain evidence="2 3">16A2E</strain>
    </source>
</reference>
<evidence type="ECO:0000259" key="1">
    <source>
        <dbReference type="Pfam" id="PF08486"/>
    </source>
</evidence>
<dbReference type="NCBIfam" id="TIGR02669">
    <property type="entry name" value="SpoIID_LytB"/>
    <property type="match status" value="1"/>
</dbReference>
<sequence length="426" mass="48481">MRHITFLVTFLVLLLIPTFVSAENMVTVKLVNYVGSTDELSIEIKGEYFTLDPTLSIQEGVKYQLLLENGNLYVKQKGEKKQEIRGGLILVPQTYDYEHIVYVNDRPYLGAMEFVVEGKNVIRPMNQLPLEDYLKGVVPFEVFSSWGIETLKAQALAARTYAVSKLGQIIDDTVSYQAYGGYEWDTGTTQAVEETKGEVVTYNNRLIETFYSASNGGITENNSNVWGGNALQYFPIKKDPYDPRNPWDFSLYQNQIEYDQIDFEKKDWWGKLEEKDEDIITTMKSWLNRNGYPGDIKILSIPEFELNGSVLDSGRSVKGSITISFMRRLFEGLVLFEQVELDDVNLNQIRPMIGGTIFKSYLIDSLERNGDVYTMKGKGYGHGVGMSQWGAHFMGVQGKSYREILSFYYPGTTIMDISSEALKINQ</sequence>
<keyword evidence="3" id="KW-1185">Reference proteome</keyword>
<protein>
    <submittedName>
        <fullName evidence="2">SpoIID/LytB domain-containing protein</fullName>
    </submittedName>
</protein>
<organism evidence="2 3">
    <name type="scientific">Ornithinibacillus xuwenensis</name>
    <dbReference type="NCBI Taxonomy" id="3144668"/>
    <lineage>
        <taxon>Bacteria</taxon>
        <taxon>Bacillati</taxon>
        <taxon>Bacillota</taxon>
        <taxon>Bacilli</taxon>
        <taxon>Bacillales</taxon>
        <taxon>Bacillaceae</taxon>
        <taxon>Ornithinibacillus</taxon>
    </lineage>
</organism>
<name>A0ABU9XEF2_9BACI</name>
<dbReference type="PANTHER" id="PTHR30032">
    <property type="entry name" value="N-ACETYLMURAMOYL-L-ALANINE AMIDASE-RELATED"/>
    <property type="match status" value="1"/>
</dbReference>
<dbReference type="InterPro" id="IPR051922">
    <property type="entry name" value="Bact_Sporulation_Assoc"/>
</dbReference>
<accession>A0ABU9XEF2</accession>
<evidence type="ECO:0000313" key="2">
    <source>
        <dbReference type="EMBL" id="MEN2766652.1"/>
    </source>
</evidence>
<dbReference type="PANTHER" id="PTHR30032:SF4">
    <property type="entry name" value="AMIDASE ENHANCER"/>
    <property type="match status" value="1"/>
</dbReference>
<dbReference type="RefSeq" id="WP_345824097.1">
    <property type="nucleotide sequence ID" value="NZ_JBDIML010000001.1"/>
</dbReference>
<proteinExistence type="predicted"/>
<dbReference type="InterPro" id="IPR013693">
    <property type="entry name" value="SpoIID/LytB_N"/>
</dbReference>
<feature type="domain" description="Sporulation stage II protein D amidase enhancer LytB N-terminal" evidence="1">
    <location>
        <begin position="122"/>
        <end position="202"/>
    </location>
</feature>
<dbReference type="Pfam" id="PF08486">
    <property type="entry name" value="SpoIID"/>
    <property type="match status" value="1"/>
</dbReference>
<comment type="caution">
    <text evidence="2">The sequence shown here is derived from an EMBL/GenBank/DDBJ whole genome shotgun (WGS) entry which is preliminary data.</text>
</comment>
<evidence type="ECO:0000313" key="3">
    <source>
        <dbReference type="Proteomes" id="UP001444625"/>
    </source>
</evidence>
<dbReference type="InterPro" id="IPR013486">
    <property type="entry name" value="SpoIID/LytB"/>
</dbReference>